<evidence type="ECO:0000256" key="6">
    <source>
        <dbReference type="ARBA" id="ARBA00023194"/>
    </source>
</evidence>
<dbReference type="InterPro" id="IPR036736">
    <property type="entry name" value="ACP-like_sf"/>
</dbReference>
<dbReference type="GO" id="GO:0043041">
    <property type="term" value="P:amino acid activation for nonribosomal peptide biosynthetic process"/>
    <property type="evidence" value="ECO:0007669"/>
    <property type="project" value="TreeGrafter"/>
</dbReference>
<comment type="cofactor">
    <cofactor evidence="1">
        <name>pantetheine 4'-phosphate</name>
        <dbReference type="ChEBI" id="CHEBI:47942"/>
    </cofactor>
</comment>
<dbReference type="SUPFAM" id="SSF56801">
    <property type="entry name" value="Acetyl-CoA synthetase-like"/>
    <property type="match status" value="3"/>
</dbReference>
<dbReference type="PANTHER" id="PTHR45527">
    <property type="entry name" value="NONRIBOSOMAL PEPTIDE SYNTHETASE"/>
    <property type="match status" value="1"/>
</dbReference>
<dbReference type="Pfam" id="PF00501">
    <property type="entry name" value="AMP-binding"/>
    <property type="match status" value="3"/>
</dbReference>
<dbReference type="GO" id="GO:0003824">
    <property type="term" value="F:catalytic activity"/>
    <property type="evidence" value="ECO:0007669"/>
    <property type="project" value="InterPro"/>
</dbReference>
<dbReference type="Gene3D" id="3.30.559.30">
    <property type="entry name" value="Nonribosomal peptide synthetase, condensation domain"/>
    <property type="match status" value="4"/>
</dbReference>
<proteinExistence type="inferred from homology"/>
<feature type="domain" description="Carrier" evidence="7">
    <location>
        <begin position="3616"/>
        <end position="3691"/>
    </location>
</feature>
<dbReference type="GO" id="GO:0044550">
    <property type="term" value="P:secondary metabolite biosynthetic process"/>
    <property type="evidence" value="ECO:0007669"/>
    <property type="project" value="UniProtKB-ARBA"/>
</dbReference>
<evidence type="ECO:0000256" key="2">
    <source>
        <dbReference type="ARBA" id="ARBA00006432"/>
    </source>
</evidence>
<evidence type="ECO:0000313" key="8">
    <source>
        <dbReference type="EMBL" id="GCE15700.1"/>
    </source>
</evidence>
<name>A0A402A973_9CHLR</name>
<dbReference type="FunFam" id="3.30.300.30:FF:000010">
    <property type="entry name" value="Enterobactin synthetase component F"/>
    <property type="match status" value="3"/>
</dbReference>
<dbReference type="PROSITE" id="PS00455">
    <property type="entry name" value="AMP_BINDING"/>
    <property type="match status" value="2"/>
</dbReference>
<dbReference type="GO" id="GO:0005737">
    <property type="term" value="C:cytoplasm"/>
    <property type="evidence" value="ECO:0007669"/>
    <property type="project" value="TreeGrafter"/>
</dbReference>
<dbReference type="EMBL" id="BIFR01000002">
    <property type="protein sequence ID" value="GCE15700.1"/>
    <property type="molecule type" value="Genomic_DNA"/>
</dbReference>
<dbReference type="FunFam" id="1.10.1200.10:FF:000016">
    <property type="entry name" value="Non-ribosomal peptide synthase"/>
    <property type="match status" value="1"/>
</dbReference>
<dbReference type="InterPro" id="IPR009081">
    <property type="entry name" value="PP-bd_ACP"/>
</dbReference>
<evidence type="ECO:0000259" key="7">
    <source>
        <dbReference type="PROSITE" id="PS50075"/>
    </source>
</evidence>
<dbReference type="CDD" id="cd19534">
    <property type="entry name" value="E_NRPS"/>
    <property type="match status" value="1"/>
</dbReference>
<dbReference type="Pfam" id="PF00550">
    <property type="entry name" value="PP-binding"/>
    <property type="match status" value="3"/>
</dbReference>
<evidence type="ECO:0000256" key="4">
    <source>
        <dbReference type="ARBA" id="ARBA00022553"/>
    </source>
</evidence>
<feature type="domain" description="Carrier" evidence="7">
    <location>
        <begin position="2052"/>
        <end position="2126"/>
    </location>
</feature>
<dbReference type="GO" id="GO:0031177">
    <property type="term" value="F:phosphopantetheine binding"/>
    <property type="evidence" value="ECO:0007669"/>
    <property type="project" value="InterPro"/>
</dbReference>
<sequence length="3729" mass="419993">MTIFSTGSSNREDQETLLEHDVFLFPTSFAQEQIWFLEQWMSEAPAYQVPWIIKLHGKLNIQHLQHSFSLLIQRHESLRTCFIEQQGVPMQMVYPKLHITLPLISLEQVAAHDEHITSFMQNFVQCYLMQRFDLSLAPLFRACLIQLGAQDYALTLVFHHSIIDGWSLDILTRELSACYQSLSSGQELTLPEVPLQYADVALWQREVLQGAHLEALLAYWRESLREAPIHQSFPTDYPRTSTASFRGAHFTFHLPLSLLTHLKKTCQQKQASLFMGLLAAFQLLLARSSGQWDLIVGTPLAQRTEKLLAEVVGLLVNTLPIRTRLQPTMTFLQVIEQVRQAVLGAWDHQELPFEMLVSELLSERQAGLSPFFQTLLVLQNPASAIAQLPDLSLEIIEITTNTTKFDLSLFFQEEELGLKGGIEYNTDLFQEATIRQIAERFQMLLQEALTHPQKTVSTLSWLSKEESELLISTWNTTTTAYPREMCIHHLFEQQAKLAPTQKAVIFGQDYLTYGELNARSDQLARYLVACGVLPDSCVAVCLERSPELMIALLGILKAGGAYVPLDVTYPEERIDYILRHTHAAMLLTQQSLVSILPKAELQLLCLDTQWEIIAQEQELYSLPVTSPLNLAYVMYTSGSTGRPKGVSITHRNVLRLVKDTNYMMFDASEVFLQLAPVSFDASTLEIWGSLLNGASLVLYPPSLPTLEEIAAHIEHYAITTLWLTAGLFHQMVERYPHTLRLLHQLLAGGDVLSLPHTRQMLQAFDGQGTLINGYGPTENTTFTCCYPLPEPIELSSSVPIGRPIANTSLYILDEQLQIVPVGLPGELYIGGDGLARGYYDRPDLTAERFLPHPYNTSPGERLYRTGDLVRYLPDGRVEFLGRLDRQIKLRGFRIELEEIEATLQQHPAIQESCVLLHENDTGDKQLVAFIVSSHEAPLSKELLRTYMQSHVPHYMVPNIFLLLETFPLTANGKIDRKALLLLLSEEKQSELAPVLQSQAPEELLATIWMNVLGRNDVGRDDNFFELGGHSLLAIQIISRIREVFQCDISLQSLFELPTIAALAEQLQQRSLTHSSIPLQTTAQRPREYHSSLPLSFAQEQLWFLEQWEPGQLTYLIPFALHLQGPLQPEALQQSLQALVERHESLRTCFIETQGTPMQAILPALSIEITRQKWEEVVQSGQARELPDYLSQLWQSPFHLSEAPLFRAHLLQVAENEHIFTIVIHHIIADGWSVNLLLQELFVCYRACIEHTTPALPPLSVQYADITLWQRESLQGAHLETLLTYWRESLRDAPAYLPLPTNHPRPPTASFRGNHISFLMPMPLLSRLKTFCQQQQVTLFMGLLAAFDVLLARSSGEWDLVVGSPLAQRTQSQLEGVIGMLVNTLPLRTQLQPEMSFLQALDRVRQTVLGAWAHQEIPFEKIVSELLTERHAGISPFFQILLVLQNQPPSLASVPELHITEVELEKGTTKFDLTVFLQESAVGLKGVAEYNSDLFEEAAIQRLMERFQSLLEALLSSPEAALGHIPVLLQDEQELILSQWNQTAQNYASESWVHQEFEKQAALHPDAPAVIAGPHQLSYADLNLRANELAHTLQAYGVRPEGKVGVFIERSLDLPVALLAILKAGGAYVALDPTLPEQRLAFLLADAQASLVLTQEHLQARLTAYTGRILCLDTTSTSRITQANPTSSVSSQNLAYTIYTSGSTGVPKGVEVTHASLMNLITWHQRTYQIRQDDRATQIAGLGFDASVWEIWPYLTAGASLYLVDDAMVTSPGELVEWLCQQKITISFIPTPLLETMYELPWPEKGALRFLLTGGDRLKRTEATLPCPLINHYGPTENTVVTTSGVVEPGQTMGLPSIGRPIANTQVYLLDTRLEPVPPGVVGEIYIGGDSLARGYLHRPEQTAERFIPHPFHKKPGERLYRTGDLARYLPDGQIDFIGRRDHQVKIRGFRIELGEIETVLLQHPALQEVLVQALEELPGRIRLVGYLVPHNRQDCSISAIRSYLESRLPDYMIPAAFVLLEAFPLTSNGKIDRKALPHPEWTIQRENSELSRPLTPTEQQLLTIWSQVLGIQGLQIHDNFFEVGGDSILAIQIVARAHQSGLHLTPKELFSHQSIFALANSIVPNLPPIAALPETLEEFPLTPIQHYFFEQELSAMDQWGQGMQLDASQSLRPALLEASIHALIAHHSALRLRFSKEASGWKQRISEPEDDVLTFRCIDLSALPPTAQEQVMVMHANQLQMALHLSSGPLLQSVLFLRGQEHDDRFFLFVHHMAVDTISWQILLQDLQTAYSQLLTNAMVQLPPTMTSFAHWAEQLTRYARSPRVLQQSAYWLQPAYFQAYPLPTDGPLAGNSRGSVRSVYLALAPEETTLLLTEARRHAHIQVQELVLTALTQTLTHWSQKSHLLIDVEGHGREDLFEEVDLSRTVGWFTTITPVLLSTGLAATDGEALRAIKQQLRSLPEKGIGYGLLRYLSEDETLSSQIRSQPGAQISFNYLGQFDQVQAASALFHHVREYKGQPHNAQDRRPYLFEISCFILDGQLQMGWSYSEHVYRPDTIEMLLNTCVAHLRRLLQECLSSQENPYVPADFPDVLLRQEELDLLYSLFTQAQGHHETAQAITLEAMYRLTPMQEGILFHSLSNPAEGMYVEQLVCEINGELNLPLFEQAWQEVIERHAILRTSFHWQQLDKPVQVVHRHVPFSLQSWHTPYSPAELTQFLQQDRVAGFSYDRAPLMRLTLLHAGTNHFYLVWSHHHILLDGWSVSIVFQEVLTLYEGFYHGSSLALPPVFLYQDYVFWFYQQDAAQARTFWLQTLQDVTAFTAFSYDRSLAHVTSEQTKIDYQQQQIHLSAETLGALQAFGQRSQLTFNTLVQGAWALLLHHYSREHDVIFGTTVAGRPTELPGADRMVGLFINTLPVRVHIPVDSSERSLTAWLQELQIQQVEAREFAYASLADIQRWLEVPAGQALFESLLVIENYPVQETLKQQLADLNIRGLPAIERTNYPLTAVVGTSGLLSLNYDCRFFNAETITRLLGQLHYLLEQFPALGQNPPTSLSLLRQSEQAELLQRWNQTEVAYDLHHVCLACLLRQQGERTPDAAALVFHDQILTYASLLRRVDQLAALLRQYGAGPECIIAISLPRSLELVIAIYAVVQTGAAYVPIDYTLPEERRNFLLQQTQTPLLLTLQSLVIDGLPSSVTGLCLDKLPVQEAQSALRQHCPILPETLCYVIYTSGSTGRPKGVMVPHQGIVNRLLWMQQTYQLEIGERVLQKTPVSFDVSVWELFWPTMVGACLVIARPEGHRDPLYLHQCMLEQAISTVHFVPTMLQEFLSVLTATASDALPFDQVSSLLPILRRVICSGEEFPYPLHVQTQRLFPGAEISNLYGPTEASVDVSFWQGSGHKQRQRIPIGRPIANVALYVVDAQLKPVPIGVPGELYIGSTGIIGSTGEMGEKGEIALARGYLHQPDLTASSFLPDPWSGRAGARVYRTGDLVRRLDGGELEFVGRRDQQVKIRGLRIELGEIEHVLRRAPLVTDTAVIVDTSSAGNPKIIAYLVPQAGSSPTPQALRAHAREWLPDYMLPSHFILLASLPLTTSGKLDRKALPRPEPGERQTEIAYAPAETPIEKVIADVWKEVLQVDKVGINDNFFELGGHSLHLIRVFGKLQHQVPGELLLTDLFQFATIHDLSAHLQQSEGQTQLLTEAQQKAIHQREAINRRKNTMQKGRNRLERTQ</sequence>
<dbReference type="CDD" id="cd19543">
    <property type="entry name" value="DCL_NRPS"/>
    <property type="match status" value="1"/>
</dbReference>
<dbReference type="InterPro" id="IPR010060">
    <property type="entry name" value="NRPS_synth"/>
</dbReference>
<dbReference type="InterPro" id="IPR000873">
    <property type="entry name" value="AMP-dep_synth/lig_dom"/>
</dbReference>
<evidence type="ECO:0000256" key="1">
    <source>
        <dbReference type="ARBA" id="ARBA00001957"/>
    </source>
</evidence>
<evidence type="ECO:0000256" key="5">
    <source>
        <dbReference type="ARBA" id="ARBA00022737"/>
    </source>
</evidence>
<dbReference type="InterPro" id="IPR023213">
    <property type="entry name" value="CAT-like_dom_sf"/>
</dbReference>
<dbReference type="InterPro" id="IPR020845">
    <property type="entry name" value="AMP-binding_CS"/>
</dbReference>
<reference evidence="9" key="1">
    <citation type="submission" date="2018-12" db="EMBL/GenBank/DDBJ databases">
        <title>Tengunoibacter tsumagoiensis gen. nov., sp. nov., Dictyobacter kobayashii sp. nov., D. alpinus sp. nov., and D. joshuensis sp. nov. and description of Dictyobacteraceae fam. nov. within the order Ktedonobacterales isolated from Tengu-no-mugimeshi.</title>
        <authorList>
            <person name="Wang C.M."/>
            <person name="Zheng Y."/>
            <person name="Sakai Y."/>
            <person name="Toyoda A."/>
            <person name="Minakuchi Y."/>
            <person name="Abe K."/>
            <person name="Yokota A."/>
            <person name="Yabe S."/>
        </authorList>
    </citation>
    <scope>NUCLEOTIDE SEQUENCE [LARGE SCALE GENOMIC DNA]</scope>
    <source>
        <strain evidence="9">Uno3</strain>
    </source>
</reference>
<dbReference type="FunFam" id="3.30.559.10:FF:000012">
    <property type="entry name" value="Non-ribosomal peptide synthetase"/>
    <property type="match status" value="1"/>
</dbReference>
<dbReference type="SUPFAM" id="SSF52777">
    <property type="entry name" value="CoA-dependent acyltransferases"/>
    <property type="match status" value="8"/>
</dbReference>
<dbReference type="CDD" id="cd17651">
    <property type="entry name" value="A_NRPS_VisG_like"/>
    <property type="match status" value="1"/>
</dbReference>
<dbReference type="GO" id="GO:0008610">
    <property type="term" value="P:lipid biosynthetic process"/>
    <property type="evidence" value="ECO:0007669"/>
    <property type="project" value="UniProtKB-ARBA"/>
</dbReference>
<evidence type="ECO:0000256" key="3">
    <source>
        <dbReference type="ARBA" id="ARBA00022450"/>
    </source>
</evidence>
<accession>A0A402A973</accession>
<dbReference type="GO" id="GO:0017000">
    <property type="term" value="P:antibiotic biosynthetic process"/>
    <property type="evidence" value="ECO:0007669"/>
    <property type="project" value="UniProtKB-KW"/>
</dbReference>
<dbReference type="Gene3D" id="3.40.50.980">
    <property type="match status" value="6"/>
</dbReference>
<dbReference type="Pfam" id="PF00668">
    <property type="entry name" value="Condensation"/>
    <property type="match status" value="4"/>
</dbReference>
<dbReference type="NCBIfam" id="NF003417">
    <property type="entry name" value="PRK04813.1"/>
    <property type="match status" value="3"/>
</dbReference>
<keyword evidence="6" id="KW-0045">Antibiotic biosynthesis</keyword>
<dbReference type="Gene3D" id="3.30.300.30">
    <property type="match status" value="3"/>
</dbReference>
<keyword evidence="5" id="KW-0677">Repeat</keyword>
<dbReference type="NCBIfam" id="TIGR01720">
    <property type="entry name" value="NRPS-para261"/>
    <property type="match status" value="1"/>
</dbReference>
<evidence type="ECO:0000313" key="9">
    <source>
        <dbReference type="Proteomes" id="UP000287352"/>
    </source>
</evidence>
<dbReference type="InterPro" id="IPR025110">
    <property type="entry name" value="AMP-bd_C"/>
</dbReference>
<dbReference type="RefSeq" id="WP_126583125.1">
    <property type="nucleotide sequence ID" value="NZ_BIFR01000002.1"/>
</dbReference>
<dbReference type="Gene3D" id="1.10.1200.10">
    <property type="entry name" value="ACP-like"/>
    <property type="match status" value="3"/>
</dbReference>
<keyword evidence="3" id="KW-0596">Phosphopantetheine</keyword>
<dbReference type="NCBIfam" id="TIGR01733">
    <property type="entry name" value="AA-adenyl-dom"/>
    <property type="match status" value="3"/>
</dbReference>
<dbReference type="InterPro" id="IPR006162">
    <property type="entry name" value="Ppantetheine_attach_site"/>
</dbReference>
<dbReference type="PANTHER" id="PTHR45527:SF1">
    <property type="entry name" value="FATTY ACID SYNTHASE"/>
    <property type="match status" value="1"/>
</dbReference>
<dbReference type="InterPro" id="IPR045851">
    <property type="entry name" value="AMP-bd_C_sf"/>
</dbReference>
<dbReference type="CDD" id="cd17646">
    <property type="entry name" value="A_NRPS_AB3403-like"/>
    <property type="match status" value="1"/>
</dbReference>
<dbReference type="CDD" id="cd12117">
    <property type="entry name" value="A_NRPS_Srf_like"/>
    <property type="match status" value="1"/>
</dbReference>
<organism evidence="8 9">
    <name type="scientific">Tengunoibacter tsumagoiensis</name>
    <dbReference type="NCBI Taxonomy" id="2014871"/>
    <lineage>
        <taxon>Bacteria</taxon>
        <taxon>Bacillati</taxon>
        <taxon>Chloroflexota</taxon>
        <taxon>Ktedonobacteria</taxon>
        <taxon>Ktedonobacterales</taxon>
        <taxon>Dictyobacteraceae</taxon>
        <taxon>Tengunoibacter</taxon>
    </lineage>
</organism>
<dbReference type="InterPro" id="IPR001242">
    <property type="entry name" value="Condensation_dom"/>
</dbReference>
<comment type="caution">
    <text evidence="8">The sequence shown here is derived from an EMBL/GenBank/DDBJ whole genome shotgun (WGS) entry which is preliminary data.</text>
</comment>
<dbReference type="FunFam" id="1.10.1200.10:FF:000005">
    <property type="entry name" value="Nonribosomal peptide synthetase 1"/>
    <property type="match status" value="1"/>
</dbReference>
<protein>
    <submittedName>
        <fullName evidence="8">Non-ribosomal peptide synthetase</fullName>
    </submittedName>
</protein>
<dbReference type="SUPFAM" id="SSF47336">
    <property type="entry name" value="ACP-like"/>
    <property type="match status" value="3"/>
</dbReference>
<dbReference type="OrthoDB" id="51171at2"/>
<dbReference type="Gene3D" id="3.30.559.10">
    <property type="entry name" value="Chloramphenicol acetyltransferase-like domain"/>
    <property type="match status" value="4"/>
</dbReference>
<dbReference type="PROSITE" id="PS00012">
    <property type="entry name" value="PHOSPHOPANTETHEINE"/>
    <property type="match status" value="2"/>
</dbReference>
<dbReference type="Gene3D" id="2.30.38.10">
    <property type="entry name" value="Luciferase, Domain 3"/>
    <property type="match status" value="3"/>
</dbReference>
<gene>
    <name evidence="8" type="ORF">KTT_55590</name>
</gene>
<dbReference type="FunFam" id="3.40.50.12780:FF:000012">
    <property type="entry name" value="Non-ribosomal peptide synthetase"/>
    <property type="match status" value="2"/>
</dbReference>
<keyword evidence="4" id="KW-0597">Phosphoprotein</keyword>
<dbReference type="InterPro" id="IPR020806">
    <property type="entry name" value="PKS_PP-bd"/>
</dbReference>
<dbReference type="SMART" id="SM00823">
    <property type="entry name" value="PKS_PP"/>
    <property type="match status" value="3"/>
</dbReference>
<dbReference type="PROSITE" id="PS50075">
    <property type="entry name" value="CARRIER"/>
    <property type="match status" value="3"/>
</dbReference>
<dbReference type="InterPro" id="IPR010071">
    <property type="entry name" value="AA_adenyl_dom"/>
</dbReference>
<dbReference type="Proteomes" id="UP000287352">
    <property type="component" value="Unassembled WGS sequence"/>
</dbReference>
<dbReference type="Pfam" id="PF13193">
    <property type="entry name" value="AMP-binding_C"/>
    <property type="match status" value="3"/>
</dbReference>
<dbReference type="FunFam" id="2.30.38.10:FF:000001">
    <property type="entry name" value="Non-ribosomal peptide synthetase PvdI"/>
    <property type="match status" value="2"/>
</dbReference>
<feature type="domain" description="Carrier" evidence="7">
    <location>
        <begin position="995"/>
        <end position="1070"/>
    </location>
</feature>
<comment type="similarity">
    <text evidence="2">Belongs to the ATP-dependent AMP-binding enzyme family.</text>
</comment>
<dbReference type="FunFam" id="3.40.50.980:FF:000001">
    <property type="entry name" value="Non-ribosomal peptide synthetase"/>
    <property type="match status" value="3"/>
</dbReference>
<dbReference type="GO" id="GO:0072330">
    <property type="term" value="P:monocarboxylic acid biosynthetic process"/>
    <property type="evidence" value="ECO:0007669"/>
    <property type="project" value="UniProtKB-ARBA"/>
</dbReference>
<dbReference type="CDD" id="cd19531">
    <property type="entry name" value="LCL_NRPS-like"/>
    <property type="match status" value="2"/>
</dbReference>
<keyword evidence="9" id="KW-1185">Reference proteome</keyword>